<dbReference type="AlphaFoldDB" id="A0A1Z5JT77"/>
<dbReference type="EMBL" id="BDSP01000111">
    <property type="protein sequence ID" value="GAX16988.1"/>
    <property type="molecule type" value="Genomic_DNA"/>
</dbReference>
<dbReference type="InterPro" id="IPR027417">
    <property type="entry name" value="P-loop_NTPase"/>
</dbReference>
<keyword evidence="7" id="KW-0732">Signal</keyword>
<evidence type="ECO:0000313" key="10">
    <source>
        <dbReference type="Proteomes" id="UP000198406"/>
    </source>
</evidence>
<dbReference type="InterPro" id="IPR008144">
    <property type="entry name" value="Guanylate_kin-like_dom"/>
</dbReference>
<dbReference type="InterPro" id="IPR020590">
    <property type="entry name" value="Guanylate_kinase_CS"/>
</dbReference>
<evidence type="ECO:0000256" key="4">
    <source>
        <dbReference type="ARBA" id="ARBA00022741"/>
    </source>
</evidence>
<dbReference type="PROSITE" id="PS00856">
    <property type="entry name" value="GUANYLATE_KINASE_1"/>
    <property type="match status" value="1"/>
</dbReference>
<dbReference type="OrthoDB" id="6334211at2759"/>
<evidence type="ECO:0000256" key="6">
    <source>
        <dbReference type="ARBA" id="ARBA00022840"/>
    </source>
</evidence>
<dbReference type="InterPro" id="IPR008145">
    <property type="entry name" value="GK/Ca_channel_bsu"/>
</dbReference>
<keyword evidence="4" id="KW-0547">Nucleotide-binding</keyword>
<evidence type="ECO:0000259" key="8">
    <source>
        <dbReference type="PROSITE" id="PS50052"/>
    </source>
</evidence>
<dbReference type="SMART" id="SM00072">
    <property type="entry name" value="GuKc"/>
    <property type="match status" value="1"/>
</dbReference>
<sequence length="263" mass="29424">MNANSCLRRSTMSLKLLLALVILQSSNFDMTRAFSPLTLVRKSFAQIFQPSLSIATLHDGVNLDQASASTTTLDPLVVCGPSGVGKGTIIGRFLSETNAFGFSVSHTTRDPRPGEINGIHYHFTSKPLMESLLGQDYFLESAEVHGNIYGTSWQALYDVQKAGKKCLLDIDVQGVQRLKTIPPRESWKPRYIFIAPPSPEVLESRLRGRATENEESLQRRIRNARDEIEYGLEAGNFDAIVYNDNLEKAVEDFRIAVHKLYEM</sequence>
<evidence type="ECO:0000256" key="3">
    <source>
        <dbReference type="ARBA" id="ARBA00022679"/>
    </source>
</evidence>
<gene>
    <name evidence="9" type="ORF">FisN_5Hh367</name>
</gene>
<dbReference type="GO" id="GO:0004385">
    <property type="term" value="F:GMP kinase activity"/>
    <property type="evidence" value="ECO:0007669"/>
    <property type="project" value="UniProtKB-EC"/>
</dbReference>
<evidence type="ECO:0000256" key="2">
    <source>
        <dbReference type="ARBA" id="ARBA00012961"/>
    </source>
</evidence>
<dbReference type="Proteomes" id="UP000198406">
    <property type="component" value="Unassembled WGS sequence"/>
</dbReference>
<dbReference type="Gene3D" id="3.30.63.10">
    <property type="entry name" value="Guanylate Kinase phosphate binding domain"/>
    <property type="match status" value="1"/>
</dbReference>
<dbReference type="InterPro" id="IPR017665">
    <property type="entry name" value="Guanylate_kinase"/>
</dbReference>
<dbReference type="NCBIfam" id="TIGR03263">
    <property type="entry name" value="guanyl_kin"/>
    <property type="match status" value="1"/>
</dbReference>
<evidence type="ECO:0000256" key="7">
    <source>
        <dbReference type="SAM" id="SignalP"/>
    </source>
</evidence>
<dbReference type="FunCoup" id="A0A1Z5JT77">
    <property type="interactions" value="364"/>
</dbReference>
<keyword evidence="5 9" id="KW-0418">Kinase</keyword>
<dbReference type="EC" id="2.7.4.8" evidence="2"/>
<dbReference type="SUPFAM" id="SSF52540">
    <property type="entry name" value="P-loop containing nucleoside triphosphate hydrolases"/>
    <property type="match status" value="1"/>
</dbReference>
<dbReference type="Gene3D" id="3.40.50.300">
    <property type="entry name" value="P-loop containing nucleotide triphosphate hydrolases"/>
    <property type="match status" value="1"/>
</dbReference>
<dbReference type="PROSITE" id="PS50052">
    <property type="entry name" value="GUANYLATE_KINASE_2"/>
    <property type="match status" value="1"/>
</dbReference>
<evidence type="ECO:0000256" key="5">
    <source>
        <dbReference type="ARBA" id="ARBA00022777"/>
    </source>
</evidence>
<keyword evidence="10" id="KW-1185">Reference proteome</keyword>
<keyword evidence="6" id="KW-0067">ATP-binding</keyword>
<evidence type="ECO:0000256" key="1">
    <source>
        <dbReference type="ARBA" id="ARBA00005790"/>
    </source>
</evidence>
<dbReference type="FunFam" id="3.30.63.10:FF:000002">
    <property type="entry name" value="Guanylate kinase 1"/>
    <property type="match status" value="1"/>
</dbReference>
<dbReference type="PANTHER" id="PTHR23117">
    <property type="entry name" value="GUANYLATE KINASE-RELATED"/>
    <property type="match status" value="1"/>
</dbReference>
<dbReference type="GO" id="GO:0005829">
    <property type="term" value="C:cytosol"/>
    <property type="evidence" value="ECO:0007669"/>
    <property type="project" value="TreeGrafter"/>
</dbReference>
<protein>
    <recommendedName>
        <fullName evidence="2">guanylate kinase</fullName>
        <ecNumber evidence="2">2.7.4.8</ecNumber>
    </recommendedName>
</protein>
<dbReference type="GO" id="GO:0005524">
    <property type="term" value="F:ATP binding"/>
    <property type="evidence" value="ECO:0007669"/>
    <property type="project" value="UniProtKB-KW"/>
</dbReference>
<reference evidence="9 10" key="1">
    <citation type="journal article" date="2015" name="Plant Cell">
        <title>Oil accumulation by the oleaginous diatom Fistulifera solaris as revealed by the genome and transcriptome.</title>
        <authorList>
            <person name="Tanaka T."/>
            <person name="Maeda Y."/>
            <person name="Veluchamy A."/>
            <person name="Tanaka M."/>
            <person name="Abida H."/>
            <person name="Marechal E."/>
            <person name="Bowler C."/>
            <person name="Muto M."/>
            <person name="Sunaga Y."/>
            <person name="Tanaka M."/>
            <person name="Yoshino T."/>
            <person name="Taniguchi T."/>
            <person name="Fukuda Y."/>
            <person name="Nemoto M."/>
            <person name="Matsumoto M."/>
            <person name="Wong P.S."/>
            <person name="Aburatani S."/>
            <person name="Fujibuchi W."/>
        </authorList>
    </citation>
    <scope>NUCLEOTIDE SEQUENCE [LARGE SCALE GENOMIC DNA]</scope>
    <source>
        <strain evidence="9 10">JPCC DA0580</strain>
    </source>
</reference>
<feature type="chain" id="PRO_5013051946" description="guanylate kinase" evidence="7">
    <location>
        <begin position="34"/>
        <end position="263"/>
    </location>
</feature>
<dbReference type="InParanoid" id="A0A1Z5JT77"/>
<accession>A0A1Z5JT77</accession>
<organism evidence="9 10">
    <name type="scientific">Fistulifera solaris</name>
    <name type="common">Oleaginous diatom</name>
    <dbReference type="NCBI Taxonomy" id="1519565"/>
    <lineage>
        <taxon>Eukaryota</taxon>
        <taxon>Sar</taxon>
        <taxon>Stramenopiles</taxon>
        <taxon>Ochrophyta</taxon>
        <taxon>Bacillariophyta</taxon>
        <taxon>Bacillariophyceae</taxon>
        <taxon>Bacillariophycidae</taxon>
        <taxon>Naviculales</taxon>
        <taxon>Naviculaceae</taxon>
        <taxon>Fistulifera</taxon>
    </lineage>
</organism>
<dbReference type="PANTHER" id="PTHR23117:SF13">
    <property type="entry name" value="GUANYLATE KINASE"/>
    <property type="match status" value="1"/>
</dbReference>
<dbReference type="Pfam" id="PF00625">
    <property type="entry name" value="Guanylate_kin"/>
    <property type="match status" value="1"/>
</dbReference>
<evidence type="ECO:0000313" key="9">
    <source>
        <dbReference type="EMBL" id="GAX16988.1"/>
    </source>
</evidence>
<keyword evidence="3 9" id="KW-0808">Transferase</keyword>
<comment type="similarity">
    <text evidence="1">Belongs to the guanylate kinase family.</text>
</comment>
<feature type="domain" description="Guanylate kinase-like" evidence="8">
    <location>
        <begin position="73"/>
        <end position="258"/>
    </location>
</feature>
<dbReference type="FunFam" id="3.40.50.300:FF:000776">
    <property type="entry name" value="Guanylate kinase 2"/>
    <property type="match status" value="1"/>
</dbReference>
<feature type="signal peptide" evidence="7">
    <location>
        <begin position="1"/>
        <end position="33"/>
    </location>
</feature>
<dbReference type="CDD" id="cd00071">
    <property type="entry name" value="GMPK"/>
    <property type="match status" value="1"/>
</dbReference>
<comment type="caution">
    <text evidence="9">The sequence shown here is derived from an EMBL/GenBank/DDBJ whole genome shotgun (WGS) entry which is preliminary data.</text>
</comment>
<proteinExistence type="inferred from homology"/>
<name>A0A1Z5JT77_FISSO</name>